<sequence>MQPSLSVLIMQVIALCSTMIHSTKRLVSLVPGVYEGGIDSDKELSKVFNVPLPRSRPMRKACTWAVGRKGPEDLGDAAMTYEQRSESMF</sequence>
<comment type="caution">
    <text evidence="2">The sequence shown here is derived from an EMBL/GenBank/DDBJ whole genome shotgun (WGS) entry which is preliminary data.</text>
</comment>
<evidence type="ECO:0000256" key="1">
    <source>
        <dbReference type="SAM" id="SignalP"/>
    </source>
</evidence>
<organism evidence="2 3">
    <name type="scientific">Letharia columbiana</name>
    <dbReference type="NCBI Taxonomy" id="112416"/>
    <lineage>
        <taxon>Eukaryota</taxon>
        <taxon>Fungi</taxon>
        <taxon>Dikarya</taxon>
        <taxon>Ascomycota</taxon>
        <taxon>Pezizomycotina</taxon>
        <taxon>Lecanoromycetes</taxon>
        <taxon>OSLEUM clade</taxon>
        <taxon>Lecanoromycetidae</taxon>
        <taxon>Lecanorales</taxon>
        <taxon>Lecanorineae</taxon>
        <taxon>Parmeliaceae</taxon>
        <taxon>Letharia</taxon>
    </lineage>
</organism>
<dbReference type="EMBL" id="JACCJC010000025">
    <property type="protein sequence ID" value="KAF6235404.1"/>
    <property type="molecule type" value="Genomic_DNA"/>
</dbReference>
<reference evidence="2 3" key="1">
    <citation type="journal article" date="2020" name="Genomics">
        <title>Complete, high-quality genomes from long-read metagenomic sequencing of two wolf lichen thalli reveals enigmatic genome architecture.</title>
        <authorList>
            <person name="McKenzie S.K."/>
            <person name="Walston R.F."/>
            <person name="Allen J.L."/>
        </authorList>
    </citation>
    <scope>NUCLEOTIDE SEQUENCE [LARGE SCALE GENOMIC DNA]</scope>
    <source>
        <strain evidence="2">WasteWater2</strain>
    </source>
</reference>
<accession>A0A8H6FV70</accession>
<dbReference type="GeneID" id="59288261"/>
<evidence type="ECO:0008006" key="4">
    <source>
        <dbReference type="Google" id="ProtNLM"/>
    </source>
</evidence>
<keyword evidence="3" id="KW-1185">Reference proteome</keyword>
<feature type="signal peptide" evidence="1">
    <location>
        <begin position="1"/>
        <end position="18"/>
    </location>
</feature>
<proteinExistence type="predicted"/>
<evidence type="ECO:0000313" key="3">
    <source>
        <dbReference type="Proteomes" id="UP000578531"/>
    </source>
</evidence>
<dbReference type="RefSeq" id="XP_037164775.1">
    <property type="nucleotide sequence ID" value="XM_037308509.1"/>
</dbReference>
<dbReference type="Proteomes" id="UP000578531">
    <property type="component" value="Unassembled WGS sequence"/>
</dbReference>
<keyword evidence="1" id="KW-0732">Signal</keyword>
<protein>
    <recommendedName>
        <fullName evidence="4">Secreted protein</fullName>
    </recommendedName>
</protein>
<name>A0A8H6FV70_9LECA</name>
<feature type="chain" id="PRO_5034559345" description="Secreted protein" evidence="1">
    <location>
        <begin position="19"/>
        <end position="89"/>
    </location>
</feature>
<evidence type="ECO:0000313" key="2">
    <source>
        <dbReference type="EMBL" id="KAF6235404.1"/>
    </source>
</evidence>
<dbReference type="AlphaFoldDB" id="A0A8H6FV70"/>
<gene>
    <name evidence="2" type="ORF">HO173_006600</name>
</gene>